<feature type="region of interest" description="Disordered" evidence="1">
    <location>
        <begin position="1"/>
        <end position="24"/>
    </location>
</feature>
<comment type="caution">
    <text evidence="2">The sequence shown here is derived from an EMBL/GenBank/DDBJ whole genome shotgun (WGS) entry which is preliminary data.</text>
</comment>
<reference evidence="2" key="1">
    <citation type="journal article" date="2016" name="Nat. Genet.">
        <title>A high-quality carrot genome assembly provides new insights into carotenoid accumulation and asterid genome evolution.</title>
        <authorList>
            <person name="Iorizzo M."/>
            <person name="Ellison S."/>
            <person name="Senalik D."/>
            <person name="Zeng P."/>
            <person name="Satapoomin P."/>
            <person name="Huang J."/>
            <person name="Bowman M."/>
            <person name="Iovene M."/>
            <person name="Sanseverino W."/>
            <person name="Cavagnaro P."/>
            <person name="Yildiz M."/>
            <person name="Macko-Podgorni A."/>
            <person name="Moranska E."/>
            <person name="Grzebelus E."/>
            <person name="Grzebelus D."/>
            <person name="Ashrafi H."/>
            <person name="Zheng Z."/>
            <person name="Cheng S."/>
            <person name="Spooner D."/>
            <person name="Van Deynze A."/>
            <person name="Simon P."/>
        </authorList>
    </citation>
    <scope>NUCLEOTIDE SEQUENCE [LARGE SCALE GENOMIC DNA]</scope>
    <source>
        <tissue evidence="2">Leaf</tissue>
    </source>
</reference>
<evidence type="ECO:0008006" key="3">
    <source>
        <dbReference type="Google" id="ProtNLM"/>
    </source>
</evidence>
<feature type="compositionally biased region" description="Low complexity" evidence="1">
    <location>
        <begin position="43"/>
        <end position="54"/>
    </location>
</feature>
<dbReference type="AlphaFoldDB" id="A0A175YJG3"/>
<dbReference type="PANTHER" id="PTHR34835">
    <property type="entry name" value="OS07G0283600 PROTEIN-RELATED"/>
    <property type="match status" value="1"/>
</dbReference>
<dbReference type="EMBL" id="LNRQ01000009">
    <property type="protein sequence ID" value="KZM82992.1"/>
    <property type="molecule type" value="Genomic_DNA"/>
</dbReference>
<sequence>MEVDGQNVDNEIAAEEIDKLSKDEEEAEMVVQCEPIRSLVVYTPESSQEQQEPNQPTPPASETIATHEKDGKEKLAAAAPSVRKSPRLQPIKEDEEDFSIHIVDPEGGENADKGPAEKAQRKVRATKNEGVNKRKAVEEVQHNKEKKLKKKVEAENEDEEVEEEEEKDDDEKPKKILIRAYPSTFSKTISRLSEAQRQWVKSAGFGALLHFTLGEELPHKTIVNCLWWFEHNKCEFGLFPNRNLKITEDDVFDIIGLPQGKLDVKLEDSKDKIQSWGKQFKERQPSRITEKMLREKIAESRDADEHFKQNFMILMANLFIRTDKTSFVCPKILRFSGNFDNARDYNWCKLVIQNLKEAHEQWWNDPKTQYYTGCFVFLLYFYLARTSHPDVRVKKTWPAFVGWKNSCIDDRAKREGLDNNFGYGDIS</sequence>
<protein>
    <recommendedName>
        <fullName evidence="3">Aminotransferase-like plant mobile domain-containing protein</fullName>
    </recommendedName>
</protein>
<feature type="compositionally biased region" description="Basic and acidic residues" evidence="1">
    <location>
        <begin position="110"/>
        <end position="143"/>
    </location>
</feature>
<name>A0A175YJG3_DAUCS</name>
<evidence type="ECO:0000256" key="1">
    <source>
        <dbReference type="SAM" id="MobiDB-lite"/>
    </source>
</evidence>
<gene>
    <name evidence="2" type="ORF">DCAR_030561</name>
</gene>
<dbReference type="Gramene" id="KZM82992">
    <property type="protein sequence ID" value="KZM82992"/>
    <property type="gene ID" value="DCAR_030561"/>
</dbReference>
<organism evidence="2">
    <name type="scientific">Daucus carota subsp. sativus</name>
    <name type="common">Carrot</name>
    <dbReference type="NCBI Taxonomy" id="79200"/>
    <lineage>
        <taxon>Eukaryota</taxon>
        <taxon>Viridiplantae</taxon>
        <taxon>Streptophyta</taxon>
        <taxon>Embryophyta</taxon>
        <taxon>Tracheophyta</taxon>
        <taxon>Spermatophyta</taxon>
        <taxon>Magnoliopsida</taxon>
        <taxon>eudicotyledons</taxon>
        <taxon>Gunneridae</taxon>
        <taxon>Pentapetalae</taxon>
        <taxon>asterids</taxon>
        <taxon>campanulids</taxon>
        <taxon>Apiales</taxon>
        <taxon>Apiaceae</taxon>
        <taxon>Apioideae</taxon>
        <taxon>Scandiceae</taxon>
        <taxon>Daucinae</taxon>
        <taxon>Daucus</taxon>
        <taxon>Daucus sect. Daucus</taxon>
    </lineage>
</organism>
<accession>A0A175YJG3</accession>
<evidence type="ECO:0000313" key="2">
    <source>
        <dbReference type="EMBL" id="KZM82992.1"/>
    </source>
</evidence>
<proteinExistence type="predicted"/>
<dbReference type="OMA" id="LPTCYFP"/>
<feature type="compositionally biased region" description="Acidic residues" evidence="1">
    <location>
        <begin position="155"/>
        <end position="169"/>
    </location>
</feature>
<feature type="compositionally biased region" description="Basic and acidic residues" evidence="1">
    <location>
        <begin position="65"/>
        <end position="75"/>
    </location>
</feature>
<feature type="region of interest" description="Disordered" evidence="1">
    <location>
        <begin position="41"/>
        <end position="173"/>
    </location>
</feature>